<comment type="pathway">
    <text evidence="1">Protein modification; protein lipoylation via exogenous pathway; protein N(6)-(lipoyl)lysine from lipoate: step 2/2.</text>
</comment>
<dbReference type="InterPro" id="IPR045864">
    <property type="entry name" value="aa-tRNA-synth_II/BPL/LPL"/>
</dbReference>
<dbReference type="PANTHER" id="PTHR12561">
    <property type="entry name" value="LIPOATE-PROTEIN LIGASE"/>
    <property type="match status" value="1"/>
</dbReference>
<dbReference type="SUPFAM" id="SSF55681">
    <property type="entry name" value="Class II aaRS and biotin synthetases"/>
    <property type="match status" value="1"/>
</dbReference>
<reference evidence="9" key="1">
    <citation type="submission" date="2020-10" db="EMBL/GenBank/DDBJ databases">
        <authorList>
            <person name="Gilroy R."/>
        </authorList>
    </citation>
    <scope>NUCLEOTIDE SEQUENCE</scope>
    <source>
        <strain evidence="9">ChiSjej6B24-2974</strain>
    </source>
</reference>
<dbReference type="GO" id="GO:0005737">
    <property type="term" value="C:cytoplasm"/>
    <property type="evidence" value="ECO:0007669"/>
    <property type="project" value="TreeGrafter"/>
</dbReference>
<dbReference type="GO" id="GO:0009249">
    <property type="term" value="P:protein lipoylation"/>
    <property type="evidence" value="ECO:0007669"/>
    <property type="project" value="InterPro"/>
</dbReference>
<organism evidence="9 10">
    <name type="scientific">Candidatus Pullichristensenella stercorigallinarum</name>
    <dbReference type="NCBI Taxonomy" id="2840909"/>
    <lineage>
        <taxon>Bacteria</taxon>
        <taxon>Bacillati</taxon>
        <taxon>Bacillota</taxon>
        <taxon>Clostridia</taxon>
        <taxon>Candidatus Pullichristensenella</taxon>
    </lineage>
</organism>
<dbReference type="PANTHER" id="PTHR12561:SF3">
    <property type="entry name" value="LIPOYLTRANSFERASE 1, MITOCHONDRIAL"/>
    <property type="match status" value="1"/>
</dbReference>
<dbReference type="Pfam" id="PF21948">
    <property type="entry name" value="LplA-B_cat"/>
    <property type="match status" value="1"/>
</dbReference>
<evidence type="ECO:0000256" key="1">
    <source>
        <dbReference type="ARBA" id="ARBA00005085"/>
    </source>
</evidence>
<evidence type="ECO:0000313" key="9">
    <source>
        <dbReference type="EMBL" id="HIQ81543.1"/>
    </source>
</evidence>
<evidence type="ECO:0000256" key="5">
    <source>
        <dbReference type="ARBA" id="ARBA00022741"/>
    </source>
</evidence>
<evidence type="ECO:0000259" key="8">
    <source>
        <dbReference type="PROSITE" id="PS51733"/>
    </source>
</evidence>
<keyword evidence="4 9" id="KW-0436">Ligase</keyword>
<dbReference type="GO" id="GO:0005524">
    <property type="term" value="F:ATP binding"/>
    <property type="evidence" value="ECO:0007669"/>
    <property type="project" value="UniProtKB-KW"/>
</dbReference>
<reference evidence="9" key="2">
    <citation type="journal article" date="2021" name="PeerJ">
        <title>Extensive microbial diversity within the chicken gut microbiome revealed by metagenomics and culture.</title>
        <authorList>
            <person name="Gilroy R."/>
            <person name="Ravi A."/>
            <person name="Getino M."/>
            <person name="Pursley I."/>
            <person name="Horton D.L."/>
            <person name="Alikhan N.F."/>
            <person name="Baker D."/>
            <person name="Gharbi K."/>
            <person name="Hall N."/>
            <person name="Watson M."/>
            <person name="Adriaenssens E.M."/>
            <person name="Foster-Nyarko E."/>
            <person name="Jarju S."/>
            <person name="Secka A."/>
            <person name="Antonio M."/>
            <person name="Oren A."/>
            <person name="Chaudhuri R.R."/>
            <person name="La Ragione R."/>
            <person name="Hildebrand F."/>
            <person name="Pallen M.J."/>
        </authorList>
    </citation>
    <scope>NUCLEOTIDE SEQUENCE</scope>
    <source>
        <strain evidence="9">ChiSjej6B24-2974</strain>
    </source>
</reference>
<evidence type="ECO:0000256" key="7">
    <source>
        <dbReference type="ARBA" id="ARBA00048037"/>
    </source>
</evidence>
<dbReference type="GO" id="GO:0016979">
    <property type="term" value="F:lipoate-protein ligase activity"/>
    <property type="evidence" value="ECO:0007669"/>
    <property type="project" value="UniProtKB-EC"/>
</dbReference>
<protein>
    <recommendedName>
        <fullName evidence="3">lipoate--protein ligase</fullName>
        <ecNumber evidence="3">6.3.1.20</ecNumber>
    </recommendedName>
</protein>
<dbReference type="SUPFAM" id="SSF82649">
    <property type="entry name" value="SufE/NifU"/>
    <property type="match status" value="1"/>
</dbReference>
<comment type="caution">
    <text evidence="9">The sequence shown here is derived from an EMBL/GenBank/DDBJ whole genome shotgun (WGS) entry which is preliminary data.</text>
</comment>
<dbReference type="PROSITE" id="PS51733">
    <property type="entry name" value="BPL_LPL_CATALYTIC"/>
    <property type="match status" value="1"/>
</dbReference>
<name>A0A9D0ZJ07_9FIRM</name>
<dbReference type="GO" id="GO:0017118">
    <property type="term" value="F:lipoyltransferase activity"/>
    <property type="evidence" value="ECO:0007669"/>
    <property type="project" value="TreeGrafter"/>
</dbReference>
<feature type="domain" description="BPL/LPL catalytic" evidence="8">
    <location>
        <begin position="28"/>
        <end position="211"/>
    </location>
</feature>
<gene>
    <name evidence="9" type="ORF">IAA52_00390</name>
</gene>
<dbReference type="NCBIfam" id="TIGR00545">
    <property type="entry name" value="lipoyltrans"/>
    <property type="match status" value="1"/>
</dbReference>
<evidence type="ECO:0000256" key="6">
    <source>
        <dbReference type="ARBA" id="ARBA00022840"/>
    </source>
</evidence>
<evidence type="ECO:0000313" key="10">
    <source>
        <dbReference type="Proteomes" id="UP000824260"/>
    </source>
</evidence>
<proteinExistence type="predicted"/>
<sequence length="323" mass="36673">MKNYLYVSTSGDGWTNLGTDEWFLEHVGPDDLALYFYINENAVIIGRNQNPWAECDLNAMERDKVQLVRRITGGGAVYHDRGNLNFSFIAGVNRYEQDRQFRLILNAVRALGIPCEFTGRNDLVAGGRKFSGNAFCMRSKVKQHHGTLLVSADLGKLQNYLRVDPRKLRSKGTKSVRARVCNLSEFVPGLRVETLLEALKQAYAKDYGSYEALEHDALPWPEIQPYIQKHASWEWRLGETPQFDLEIENRFPWGNVQMLFNLRHTRVEDLRVYTDALDTELSAEIRGLLLGCRFGSAPMADALAASPSAQVREVGEFVRAQNL</sequence>
<keyword evidence="6" id="KW-0067">ATP-binding</keyword>
<dbReference type="CDD" id="cd16443">
    <property type="entry name" value="LplA"/>
    <property type="match status" value="1"/>
</dbReference>
<dbReference type="EC" id="6.3.1.20" evidence="3"/>
<evidence type="ECO:0000256" key="2">
    <source>
        <dbReference type="ARBA" id="ARBA00005124"/>
    </source>
</evidence>
<comment type="catalytic activity">
    <reaction evidence="7">
        <text>L-lysyl-[lipoyl-carrier protein] + (R)-lipoate + ATP = N(6)-[(R)-lipoyl]-L-lysyl-[lipoyl-carrier protein] + AMP + diphosphate + H(+)</text>
        <dbReference type="Rhea" id="RHEA:49288"/>
        <dbReference type="Rhea" id="RHEA-COMP:10500"/>
        <dbReference type="Rhea" id="RHEA-COMP:10502"/>
        <dbReference type="ChEBI" id="CHEBI:15378"/>
        <dbReference type="ChEBI" id="CHEBI:29969"/>
        <dbReference type="ChEBI" id="CHEBI:30616"/>
        <dbReference type="ChEBI" id="CHEBI:33019"/>
        <dbReference type="ChEBI" id="CHEBI:83088"/>
        <dbReference type="ChEBI" id="CHEBI:83099"/>
        <dbReference type="ChEBI" id="CHEBI:456215"/>
        <dbReference type="EC" id="6.3.1.20"/>
    </reaction>
</comment>
<accession>A0A9D0ZJ07</accession>
<dbReference type="Gene3D" id="3.30.930.10">
    <property type="entry name" value="Bira Bifunctional Protein, Domain 2"/>
    <property type="match status" value="1"/>
</dbReference>
<dbReference type="InterPro" id="IPR004143">
    <property type="entry name" value="BPL_LPL_catalytic"/>
</dbReference>
<keyword evidence="5" id="KW-0547">Nucleotide-binding</keyword>
<dbReference type="Gene3D" id="3.30.390.50">
    <property type="entry name" value="CO dehydrogenase flavoprotein, C-terminal domain"/>
    <property type="match status" value="1"/>
</dbReference>
<dbReference type="EMBL" id="DVFZ01000006">
    <property type="protein sequence ID" value="HIQ81543.1"/>
    <property type="molecule type" value="Genomic_DNA"/>
</dbReference>
<dbReference type="Proteomes" id="UP000824260">
    <property type="component" value="Unassembled WGS sequence"/>
</dbReference>
<evidence type="ECO:0000256" key="4">
    <source>
        <dbReference type="ARBA" id="ARBA00022598"/>
    </source>
</evidence>
<dbReference type="Pfam" id="PF10437">
    <property type="entry name" value="Lip_prot_lig_C"/>
    <property type="match status" value="1"/>
</dbReference>
<evidence type="ECO:0000256" key="3">
    <source>
        <dbReference type="ARBA" id="ARBA00012367"/>
    </source>
</evidence>
<comment type="pathway">
    <text evidence="2">Protein modification; protein lipoylation via exogenous pathway; protein N(6)-(lipoyl)lysine from lipoate: step 1/2.</text>
</comment>
<dbReference type="InterPro" id="IPR019491">
    <property type="entry name" value="Lipoate_protein_ligase_C"/>
</dbReference>
<dbReference type="InterPro" id="IPR004562">
    <property type="entry name" value="LipoylTrfase_LipoateP_Ligase"/>
</dbReference>
<dbReference type="AlphaFoldDB" id="A0A9D0ZJ07"/>